<feature type="transmembrane region" description="Helical" evidence="1">
    <location>
        <begin position="6"/>
        <end position="25"/>
    </location>
</feature>
<organism evidence="2 3">
    <name type="scientific">Olivibacter ginsenosidimutans</name>
    <dbReference type="NCBI Taxonomy" id="1176537"/>
    <lineage>
        <taxon>Bacteria</taxon>
        <taxon>Pseudomonadati</taxon>
        <taxon>Bacteroidota</taxon>
        <taxon>Sphingobacteriia</taxon>
        <taxon>Sphingobacteriales</taxon>
        <taxon>Sphingobacteriaceae</taxon>
        <taxon>Olivibacter</taxon>
    </lineage>
</organism>
<evidence type="ECO:0000313" key="2">
    <source>
        <dbReference type="EMBL" id="GAA4789752.1"/>
    </source>
</evidence>
<keyword evidence="1" id="KW-0812">Transmembrane</keyword>
<evidence type="ECO:0000313" key="3">
    <source>
        <dbReference type="Proteomes" id="UP001501411"/>
    </source>
</evidence>
<accession>A0ABP9B5A2</accession>
<reference evidence="3" key="1">
    <citation type="journal article" date="2019" name="Int. J. Syst. Evol. Microbiol.">
        <title>The Global Catalogue of Microorganisms (GCM) 10K type strain sequencing project: providing services to taxonomists for standard genome sequencing and annotation.</title>
        <authorList>
            <consortium name="The Broad Institute Genomics Platform"/>
            <consortium name="The Broad Institute Genome Sequencing Center for Infectious Disease"/>
            <person name="Wu L."/>
            <person name="Ma J."/>
        </authorList>
    </citation>
    <scope>NUCLEOTIDE SEQUENCE [LARGE SCALE GENOMIC DNA]</scope>
    <source>
        <strain evidence="3">JCM 18200</strain>
    </source>
</reference>
<dbReference type="EMBL" id="BAABIQ010000021">
    <property type="protein sequence ID" value="GAA4789752.1"/>
    <property type="molecule type" value="Genomic_DNA"/>
</dbReference>
<dbReference type="Proteomes" id="UP001501411">
    <property type="component" value="Unassembled WGS sequence"/>
</dbReference>
<protein>
    <submittedName>
        <fullName evidence="2">Uncharacterized protein</fullName>
    </submittedName>
</protein>
<proteinExistence type="predicted"/>
<sequence>MTYFPFLFDLLYLSIVALVIYVLYLNIDGWINRPINVRGEQNVLIEKLIDVLERNKPRRS</sequence>
<dbReference type="RefSeq" id="WP_345231353.1">
    <property type="nucleotide sequence ID" value="NZ_BAABIQ010000021.1"/>
</dbReference>
<comment type="caution">
    <text evidence="2">The sequence shown here is derived from an EMBL/GenBank/DDBJ whole genome shotgun (WGS) entry which is preliminary data.</text>
</comment>
<evidence type="ECO:0000256" key="1">
    <source>
        <dbReference type="SAM" id="Phobius"/>
    </source>
</evidence>
<keyword evidence="3" id="KW-1185">Reference proteome</keyword>
<keyword evidence="1" id="KW-1133">Transmembrane helix</keyword>
<name>A0ABP9B5A2_9SPHI</name>
<gene>
    <name evidence="2" type="ORF">GCM10023231_17120</name>
</gene>
<keyword evidence="1" id="KW-0472">Membrane</keyword>